<name>A0A0R3VSF2_TAEAS</name>
<evidence type="ECO:0000256" key="1">
    <source>
        <dbReference type="SAM" id="MobiDB-lite"/>
    </source>
</evidence>
<accession>A0A0R3VSF2</accession>
<reference evidence="2 3" key="2">
    <citation type="submission" date="2018-11" db="EMBL/GenBank/DDBJ databases">
        <authorList>
            <consortium name="Pathogen Informatics"/>
        </authorList>
    </citation>
    <scope>NUCLEOTIDE SEQUENCE [LARGE SCALE GENOMIC DNA]</scope>
</reference>
<feature type="compositionally biased region" description="Acidic residues" evidence="1">
    <location>
        <begin position="750"/>
        <end position="760"/>
    </location>
</feature>
<organism evidence="4">
    <name type="scientific">Taenia asiatica</name>
    <name type="common">Asian tapeworm</name>
    <dbReference type="NCBI Taxonomy" id="60517"/>
    <lineage>
        <taxon>Eukaryota</taxon>
        <taxon>Metazoa</taxon>
        <taxon>Spiralia</taxon>
        <taxon>Lophotrochozoa</taxon>
        <taxon>Platyhelminthes</taxon>
        <taxon>Cestoda</taxon>
        <taxon>Eucestoda</taxon>
        <taxon>Cyclophyllidea</taxon>
        <taxon>Taeniidae</taxon>
        <taxon>Taenia</taxon>
    </lineage>
</organism>
<dbReference type="AlphaFoldDB" id="A0A0R3VSF2"/>
<evidence type="ECO:0000313" key="2">
    <source>
        <dbReference type="EMBL" id="VDK20207.1"/>
    </source>
</evidence>
<reference evidence="4" key="1">
    <citation type="submission" date="2017-02" db="UniProtKB">
        <authorList>
            <consortium name="WormBaseParasite"/>
        </authorList>
    </citation>
    <scope>IDENTIFICATION</scope>
</reference>
<proteinExistence type="predicted"/>
<sequence>YPEFRKPFCGPSEFPIPAGAWSPIEIFKWENSLFPFMTRYPSLYRAIRNTVIYLWNHNKFRMVTARSASRFLLIRGLIRIIIVDEWLPFLLEHLTYRGLINFGACVKWTVPKCSEPRRSVVVGSMDLKSAILLCQLKNGFELRRKHSEKLPDVAEFSALKNAHIPSVFAESQFTLQSDGFEDTRITFLNHYLGNHVVDPINNDVMVLAHQLGLQSTAEVPATIFNPRGERLVIVVEDTFNRVQRSTYKFFLHVMSKRTFEAEFISLMTVQDMFDSLHCKMLSQLPEQRAFQNDSQLCEYFLACIEERLIEHLLLYGGENTPSPISLCNMSPTLLHSLLSNPDPFYPQTLHLLSDNYKPFRFADFNAHKVFVDRLIPSTSEENRVCSVVFQHIGSRNGLYILRQNDTELQLVASVIVTLPSSALKIIFCDDPVGEALLSCHSRAEGDALLIYLPHHFRIPTGQIKLHPREMTERPLCMSVTLVYPSPWWRPLLSKAMEPDSLLMEGYGVDLDEFPENFKAPYSFAFIPEDRSLRGFCHNFRDLSHDCSDTVGIIQTQILSRSIEDHWTTDDEVLAQLVHAHLVKCLKASKTGYQRYIASSINRLSPLVMSNVTSGPPNFEARSANPELTKVDTAIYFRNARKPEVKATKLDFYFTENWWRLLSDGAAIHVLSELTRSCESTEFPEDEALARDALSWEVMTGLRWAKFCLTENSPQTCLEKRAIASLKAAAINAHDALHLENSSVVMEVVDTSDDNNEDDDDGKTKIGTSNASKRSSSLSLRRSSRLVKRPCTINL</sequence>
<dbReference type="InterPro" id="IPR009057">
    <property type="entry name" value="Homeodomain-like_sf"/>
</dbReference>
<dbReference type="Gene3D" id="1.10.10.10">
    <property type="entry name" value="Winged helix-like DNA-binding domain superfamily/Winged helix DNA-binding domain"/>
    <property type="match status" value="1"/>
</dbReference>
<feature type="region of interest" description="Disordered" evidence="1">
    <location>
        <begin position="750"/>
        <end position="783"/>
    </location>
</feature>
<protein>
    <submittedName>
        <fullName evidence="4">Amine oxidase</fullName>
    </submittedName>
</protein>
<gene>
    <name evidence="2" type="ORF">TASK_LOCUS81</name>
</gene>
<dbReference type="OrthoDB" id="2219495at2759"/>
<dbReference type="SUPFAM" id="SSF46689">
    <property type="entry name" value="Homeodomain-like"/>
    <property type="match status" value="1"/>
</dbReference>
<dbReference type="Proteomes" id="UP000282613">
    <property type="component" value="Unassembled WGS sequence"/>
</dbReference>
<dbReference type="EMBL" id="UYRS01000007">
    <property type="protein sequence ID" value="VDK20207.1"/>
    <property type="molecule type" value="Genomic_DNA"/>
</dbReference>
<evidence type="ECO:0000313" key="3">
    <source>
        <dbReference type="Proteomes" id="UP000282613"/>
    </source>
</evidence>
<evidence type="ECO:0000313" key="4">
    <source>
        <dbReference type="WBParaSite" id="TASK_0000008001-mRNA-1"/>
    </source>
</evidence>
<dbReference type="WBParaSite" id="TASK_0000008001-mRNA-1">
    <property type="protein sequence ID" value="TASK_0000008001-mRNA-1"/>
    <property type="gene ID" value="TASK_0000008001"/>
</dbReference>
<keyword evidence="3" id="KW-1185">Reference proteome</keyword>
<dbReference type="InterPro" id="IPR036388">
    <property type="entry name" value="WH-like_DNA-bd_sf"/>
</dbReference>
<dbReference type="STRING" id="60517.A0A0R3VSF2"/>